<proteinExistence type="predicted"/>
<evidence type="ECO:0000313" key="2">
    <source>
        <dbReference type="EMBL" id="KAL2272288.1"/>
    </source>
</evidence>
<dbReference type="Proteomes" id="UP001600888">
    <property type="component" value="Unassembled WGS sequence"/>
</dbReference>
<dbReference type="EMBL" id="JBAWTH010000257">
    <property type="protein sequence ID" value="KAL2272288.1"/>
    <property type="molecule type" value="Genomic_DNA"/>
</dbReference>
<feature type="region of interest" description="Disordered" evidence="1">
    <location>
        <begin position="1"/>
        <end position="42"/>
    </location>
</feature>
<sequence length="126" mass="14108">MKHPRCRPLRDAPPAPTAAVSKSTASLPRPKAALQRRPSGAVHGHQYFTADEKLYFCSDLLGRMLGSAKGAAKQYHEAIRQQKKKHWNEFLADNDNIWKAAKYLKSGHESAFGTVPHLGWLDYSQP</sequence>
<comment type="caution">
    <text evidence="2">The sequence shown here is derived from an EMBL/GenBank/DDBJ whole genome shotgun (WGS) entry which is preliminary data.</text>
</comment>
<reference evidence="2 3" key="1">
    <citation type="submission" date="2024-03" db="EMBL/GenBank/DDBJ databases">
        <title>A high-quality draft genome sequence of Diaporthe vaccinii, a causative agent of upright dieback and viscid rot disease in cranberry plants.</title>
        <authorList>
            <person name="Sarrasin M."/>
            <person name="Lang B.F."/>
            <person name="Burger G."/>
        </authorList>
    </citation>
    <scope>NUCLEOTIDE SEQUENCE [LARGE SCALE GENOMIC DNA]</scope>
    <source>
        <strain evidence="2 3">IS7</strain>
    </source>
</reference>
<keyword evidence="3" id="KW-1185">Reference proteome</keyword>
<name>A0ABR4DPK5_9PEZI</name>
<gene>
    <name evidence="2" type="ORF">FJTKL_06979</name>
</gene>
<organism evidence="2 3">
    <name type="scientific">Diaporthe vaccinii</name>
    <dbReference type="NCBI Taxonomy" id="105482"/>
    <lineage>
        <taxon>Eukaryota</taxon>
        <taxon>Fungi</taxon>
        <taxon>Dikarya</taxon>
        <taxon>Ascomycota</taxon>
        <taxon>Pezizomycotina</taxon>
        <taxon>Sordariomycetes</taxon>
        <taxon>Sordariomycetidae</taxon>
        <taxon>Diaporthales</taxon>
        <taxon>Diaporthaceae</taxon>
        <taxon>Diaporthe</taxon>
        <taxon>Diaporthe eres species complex</taxon>
    </lineage>
</organism>
<evidence type="ECO:0000313" key="3">
    <source>
        <dbReference type="Proteomes" id="UP001600888"/>
    </source>
</evidence>
<accession>A0ABR4DPK5</accession>
<evidence type="ECO:0000256" key="1">
    <source>
        <dbReference type="SAM" id="MobiDB-lite"/>
    </source>
</evidence>
<protein>
    <submittedName>
        <fullName evidence="2">Uncharacterized protein</fullName>
    </submittedName>
</protein>